<dbReference type="EMBL" id="BARW01007191">
    <property type="protein sequence ID" value="GAI85553.1"/>
    <property type="molecule type" value="Genomic_DNA"/>
</dbReference>
<evidence type="ECO:0000313" key="1">
    <source>
        <dbReference type="EMBL" id="GAI85553.1"/>
    </source>
</evidence>
<protein>
    <recommendedName>
        <fullName evidence="2">Apea-like HEPN domain-containing protein</fullName>
    </recommendedName>
</protein>
<organism evidence="1">
    <name type="scientific">marine sediment metagenome</name>
    <dbReference type="NCBI Taxonomy" id="412755"/>
    <lineage>
        <taxon>unclassified sequences</taxon>
        <taxon>metagenomes</taxon>
        <taxon>ecological metagenomes</taxon>
    </lineage>
</organism>
<dbReference type="AlphaFoldDB" id="X1RY31"/>
<name>X1RY31_9ZZZZ</name>
<accession>X1RY31</accession>
<evidence type="ECO:0008006" key="2">
    <source>
        <dbReference type="Google" id="ProtNLM"/>
    </source>
</evidence>
<gene>
    <name evidence="1" type="ORF">S12H4_15029</name>
</gene>
<comment type="caution">
    <text evidence="1">The sequence shown here is derived from an EMBL/GenBank/DDBJ whole genome shotgun (WGS) entry which is preliminary data.</text>
</comment>
<proteinExistence type="predicted"/>
<sequence length="155" mass="18100">MQNKQLIFEFFLLFSKFEYALKIVGFHKGDGDARPNWIKFAESIKNDFDKESDDELLESVNYILTNPPKKQIIKDDVLIWSDNPPSSSSEIDLLLQYVCRVRNNLFHGGKYKDIYLKQEDRSKKLLIACISILQNCLQISNEVREAFEKNFTNPS</sequence>
<reference evidence="1" key="1">
    <citation type="journal article" date="2014" name="Front. Microbiol.">
        <title>High frequency of phylogenetically diverse reductive dehalogenase-homologous genes in deep subseafloor sedimentary metagenomes.</title>
        <authorList>
            <person name="Kawai M."/>
            <person name="Futagami T."/>
            <person name="Toyoda A."/>
            <person name="Takaki Y."/>
            <person name="Nishi S."/>
            <person name="Hori S."/>
            <person name="Arai W."/>
            <person name="Tsubouchi T."/>
            <person name="Morono Y."/>
            <person name="Uchiyama I."/>
            <person name="Ito T."/>
            <person name="Fujiyama A."/>
            <person name="Inagaki F."/>
            <person name="Takami H."/>
        </authorList>
    </citation>
    <scope>NUCLEOTIDE SEQUENCE</scope>
    <source>
        <strain evidence="1">Expedition CK06-06</strain>
    </source>
</reference>